<accession>A0ABT8KVH0</accession>
<keyword evidence="1" id="KW-0812">Transmembrane</keyword>
<gene>
    <name evidence="2" type="ORF">QQ008_21295</name>
</gene>
<name>A0ABT8KVH0_9BACT</name>
<keyword evidence="1" id="KW-1133">Transmembrane helix</keyword>
<keyword evidence="1" id="KW-0472">Membrane</keyword>
<organism evidence="2 3">
    <name type="scientific">Splendidivirga corallicola</name>
    <dbReference type="NCBI Taxonomy" id="3051826"/>
    <lineage>
        <taxon>Bacteria</taxon>
        <taxon>Pseudomonadati</taxon>
        <taxon>Bacteroidota</taxon>
        <taxon>Cytophagia</taxon>
        <taxon>Cytophagales</taxon>
        <taxon>Splendidivirgaceae</taxon>
        <taxon>Splendidivirga</taxon>
    </lineage>
</organism>
<sequence>MADPTRPIIIEETGDSIPKITSTLSSLATTPESSRDPLSKLAEILSDPNISETYKEQLILLHKNRFKNRRSMAYLSLIALVVLFASIIVGVWVDGLYTCDQAKETCREGILLVLDRNKQIVIWISGFLTSIVGAYYGVSALRPSS</sequence>
<protein>
    <submittedName>
        <fullName evidence="2">Uncharacterized protein</fullName>
    </submittedName>
</protein>
<evidence type="ECO:0000313" key="3">
    <source>
        <dbReference type="Proteomes" id="UP001172082"/>
    </source>
</evidence>
<comment type="caution">
    <text evidence="2">The sequence shown here is derived from an EMBL/GenBank/DDBJ whole genome shotgun (WGS) entry which is preliminary data.</text>
</comment>
<evidence type="ECO:0000256" key="1">
    <source>
        <dbReference type="SAM" id="Phobius"/>
    </source>
</evidence>
<feature type="transmembrane region" description="Helical" evidence="1">
    <location>
        <begin position="120"/>
        <end position="138"/>
    </location>
</feature>
<dbReference type="EMBL" id="JAUJEA010000009">
    <property type="protein sequence ID" value="MDN5203942.1"/>
    <property type="molecule type" value="Genomic_DNA"/>
</dbReference>
<dbReference type="Proteomes" id="UP001172082">
    <property type="component" value="Unassembled WGS sequence"/>
</dbReference>
<keyword evidence="3" id="KW-1185">Reference proteome</keyword>
<proteinExistence type="predicted"/>
<reference evidence="2" key="1">
    <citation type="submission" date="2023-06" db="EMBL/GenBank/DDBJ databases">
        <title>Genomic of Parafulvivirga corallium.</title>
        <authorList>
            <person name="Wang G."/>
        </authorList>
    </citation>
    <scope>NUCLEOTIDE SEQUENCE</scope>
    <source>
        <strain evidence="2">BMA10</strain>
    </source>
</reference>
<evidence type="ECO:0000313" key="2">
    <source>
        <dbReference type="EMBL" id="MDN5203942.1"/>
    </source>
</evidence>
<dbReference type="RefSeq" id="WP_346753966.1">
    <property type="nucleotide sequence ID" value="NZ_JAUJEA010000009.1"/>
</dbReference>
<feature type="transmembrane region" description="Helical" evidence="1">
    <location>
        <begin position="72"/>
        <end position="93"/>
    </location>
</feature>